<evidence type="ECO:0000256" key="2">
    <source>
        <dbReference type="ARBA" id="ARBA00022448"/>
    </source>
</evidence>
<dbReference type="EMBL" id="CP043875">
    <property type="protein sequence ID" value="WOF15451.1"/>
    <property type="molecule type" value="Genomic_DNA"/>
</dbReference>
<feature type="transmembrane region" description="Helical" evidence="7">
    <location>
        <begin position="228"/>
        <end position="249"/>
    </location>
</feature>
<name>A0AA97I3P3_9EURY</name>
<comment type="subcellular location">
    <subcellularLocation>
        <location evidence="1 7">Cell membrane</location>
        <topology evidence="1 7">Multi-pass membrane protein</topology>
    </subcellularLocation>
</comment>
<keyword evidence="5 7" id="KW-1133">Transmembrane helix</keyword>
<feature type="transmembrane region" description="Helical" evidence="7">
    <location>
        <begin position="69"/>
        <end position="93"/>
    </location>
</feature>
<accession>A0AA97I3P3</accession>
<evidence type="ECO:0000313" key="10">
    <source>
        <dbReference type="Proteomes" id="UP001301797"/>
    </source>
</evidence>
<keyword evidence="3" id="KW-1003">Cell membrane</keyword>
<comment type="similarity">
    <text evidence="7">Belongs to the binding-protein-dependent transport system permease family.</text>
</comment>
<evidence type="ECO:0000256" key="7">
    <source>
        <dbReference type="RuleBase" id="RU363032"/>
    </source>
</evidence>
<dbReference type="AlphaFoldDB" id="A0AA97I3P3"/>
<dbReference type="GeneID" id="85228809"/>
<evidence type="ECO:0000256" key="5">
    <source>
        <dbReference type="ARBA" id="ARBA00022989"/>
    </source>
</evidence>
<dbReference type="GO" id="GO:0055085">
    <property type="term" value="P:transmembrane transport"/>
    <property type="evidence" value="ECO:0007669"/>
    <property type="project" value="InterPro"/>
</dbReference>
<protein>
    <submittedName>
        <fullName evidence="9">ABC transporter permease</fullName>
    </submittedName>
</protein>
<reference evidence="9 10" key="1">
    <citation type="submission" date="2019-09" db="EMBL/GenBank/DDBJ databases">
        <title>The complete genome of Methanoplanus sp. FWC-SCC4.</title>
        <authorList>
            <person name="Chen S.-C."/>
            <person name="Zhou Y.-Z."/>
            <person name="Lai M.-C."/>
        </authorList>
    </citation>
    <scope>NUCLEOTIDE SEQUENCE [LARGE SCALE GENOMIC DNA]</scope>
    <source>
        <strain evidence="9 10">FWC-SCC4</strain>
    </source>
</reference>
<dbReference type="Pfam" id="PF00528">
    <property type="entry name" value="BPD_transp_1"/>
    <property type="match status" value="1"/>
</dbReference>
<proteinExistence type="inferred from homology"/>
<dbReference type="CDD" id="cd06261">
    <property type="entry name" value="TM_PBP2"/>
    <property type="match status" value="1"/>
</dbReference>
<feature type="transmembrane region" description="Helical" evidence="7">
    <location>
        <begin position="12"/>
        <end position="34"/>
    </location>
</feature>
<evidence type="ECO:0000256" key="3">
    <source>
        <dbReference type="ARBA" id="ARBA00022475"/>
    </source>
</evidence>
<dbReference type="PROSITE" id="PS50928">
    <property type="entry name" value="ABC_TM1"/>
    <property type="match status" value="1"/>
</dbReference>
<evidence type="ECO:0000256" key="6">
    <source>
        <dbReference type="ARBA" id="ARBA00023136"/>
    </source>
</evidence>
<keyword evidence="2 7" id="KW-0813">Transport</keyword>
<gene>
    <name evidence="9" type="ORF">F1737_01530</name>
</gene>
<keyword evidence="10" id="KW-1185">Reference proteome</keyword>
<dbReference type="GO" id="GO:0005886">
    <property type="term" value="C:plasma membrane"/>
    <property type="evidence" value="ECO:0007669"/>
    <property type="project" value="UniProtKB-SubCell"/>
</dbReference>
<evidence type="ECO:0000256" key="4">
    <source>
        <dbReference type="ARBA" id="ARBA00022692"/>
    </source>
</evidence>
<dbReference type="PANTHER" id="PTHR30151">
    <property type="entry name" value="ALKANE SULFONATE ABC TRANSPORTER-RELATED, MEMBRANE SUBUNIT"/>
    <property type="match status" value="1"/>
</dbReference>
<sequence>MIKRDKEKLIRYLLPVVTAIIFLILWQLTAVYIVGDSHRLPSVVEVFDSFLYSIFGEKGSLLLDLEISLYHFIIGMSAAIIVGIPVGIAMGWFKRIDQAINPIVEILRPIPPLAWIPFAIIWFGLTHLSAGFIIFVGALFPVLVNTYSGFKNVPKVFVEAGKVLGCSSSLSQIRYIAFPSAIPSITTGIRISMGVGWMCLVGAEIFGAGTGRNGLGKNLWTYYNLYNIPMVVVYMLVLGLIGLAIDMAFRYYVDRLTLKWQEEEVR</sequence>
<evidence type="ECO:0000259" key="8">
    <source>
        <dbReference type="PROSITE" id="PS50928"/>
    </source>
</evidence>
<keyword evidence="6 7" id="KW-0472">Membrane</keyword>
<dbReference type="SUPFAM" id="SSF161098">
    <property type="entry name" value="MetI-like"/>
    <property type="match status" value="1"/>
</dbReference>
<dbReference type="PANTHER" id="PTHR30151:SF0">
    <property type="entry name" value="ABC TRANSPORTER PERMEASE PROTEIN MJ0413-RELATED"/>
    <property type="match status" value="1"/>
</dbReference>
<dbReference type="InterPro" id="IPR000515">
    <property type="entry name" value="MetI-like"/>
</dbReference>
<feature type="transmembrane region" description="Helical" evidence="7">
    <location>
        <begin position="114"/>
        <end position="140"/>
    </location>
</feature>
<dbReference type="InterPro" id="IPR035906">
    <property type="entry name" value="MetI-like_sf"/>
</dbReference>
<dbReference type="Gene3D" id="1.10.3720.10">
    <property type="entry name" value="MetI-like"/>
    <property type="match status" value="1"/>
</dbReference>
<keyword evidence="4 7" id="KW-0812">Transmembrane</keyword>
<organism evidence="9 10">
    <name type="scientific">Methanochimaera problematica</name>
    <dbReference type="NCBI Taxonomy" id="2609417"/>
    <lineage>
        <taxon>Archaea</taxon>
        <taxon>Methanobacteriati</taxon>
        <taxon>Methanobacteriota</taxon>
        <taxon>Stenosarchaea group</taxon>
        <taxon>Methanomicrobia</taxon>
        <taxon>Methanomicrobiales</taxon>
        <taxon>Methanomicrobiaceae</taxon>
        <taxon>Methanochimaera</taxon>
    </lineage>
</organism>
<dbReference type="RefSeq" id="WP_317137021.1">
    <property type="nucleotide sequence ID" value="NZ_CP043875.1"/>
</dbReference>
<dbReference type="Proteomes" id="UP001301797">
    <property type="component" value="Chromosome"/>
</dbReference>
<evidence type="ECO:0000256" key="1">
    <source>
        <dbReference type="ARBA" id="ARBA00004651"/>
    </source>
</evidence>
<dbReference type="KEGG" id="mefw:F1737_01530"/>
<evidence type="ECO:0000313" key="9">
    <source>
        <dbReference type="EMBL" id="WOF15451.1"/>
    </source>
</evidence>
<feature type="domain" description="ABC transmembrane type-1" evidence="8">
    <location>
        <begin position="65"/>
        <end position="249"/>
    </location>
</feature>